<feature type="transmembrane region" description="Helical" evidence="1">
    <location>
        <begin position="21"/>
        <end position="40"/>
    </location>
</feature>
<evidence type="ECO:0000256" key="1">
    <source>
        <dbReference type="SAM" id="Phobius"/>
    </source>
</evidence>
<evidence type="ECO:0000313" key="3">
    <source>
        <dbReference type="Proteomes" id="UP001458415"/>
    </source>
</evidence>
<organism evidence="2 3">
    <name type="scientific">Streptomyces carpinensis</name>
    <dbReference type="NCBI Taxonomy" id="66369"/>
    <lineage>
        <taxon>Bacteria</taxon>
        <taxon>Bacillati</taxon>
        <taxon>Actinomycetota</taxon>
        <taxon>Actinomycetes</taxon>
        <taxon>Kitasatosporales</taxon>
        <taxon>Streptomycetaceae</taxon>
        <taxon>Streptomyces</taxon>
    </lineage>
</organism>
<reference evidence="2 3" key="1">
    <citation type="submission" date="2024-06" db="EMBL/GenBank/DDBJ databases">
        <title>The Natural Products Discovery Center: Release of the First 8490 Sequenced Strains for Exploring Actinobacteria Biosynthetic Diversity.</title>
        <authorList>
            <person name="Kalkreuter E."/>
            <person name="Kautsar S.A."/>
            <person name="Yang D."/>
            <person name="Bader C.D."/>
            <person name="Teijaro C.N."/>
            <person name="Fluegel L."/>
            <person name="Davis C.M."/>
            <person name="Simpson J.R."/>
            <person name="Lauterbach L."/>
            <person name="Steele A.D."/>
            <person name="Gui C."/>
            <person name="Meng S."/>
            <person name="Li G."/>
            <person name="Viehrig K."/>
            <person name="Ye F."/>
            <person name="Su P."/>
            <person name="Kiefer A.F."/>
            <person name="Nichols A."/>
            <person name="Cepeda A.J."/>
            <person name="Yan W."/>
            <person name="Fan B."/>
            <person name="Jiang Y."/>
            <person name="Adhikari A."/>
            <person name="Zheng C.-J."/>
            <person name="Schuster L."/>
            <person name="Cowan T.M."/>
            <person name="Smanski M.J."/>
            <person name="Chevrette M.G."/>
            <person name="De Carvalho L.P.S."/>
            <person name="Shen B."/>
        </authorList>
    </citation>
    <scope>NUCLEOTIDE SEQUENCE [LARGE SCALE GENOMIC DNA]</scope>
    <source>
        <strain evidence="2 3">NPDC000634</strain>
    </source>
</reference>
<gene>
    <name evidence="2" type="ORF">ABT317_35230</name>
</gene>
<accession>A0ABV1WD57</accession>
<keyword evidence="3" id="KW-1185">Reference proteome</keyword>
<dbReference type="Proteomes" id="UP001458415">
    <property type="component" value="Unassembled WGS sequence"/>
</dbReference>
<dbReference type="EMBL" id="JBEPCU010000933">
    <property type="protein sequence ID" value="MER6982086.1"/>
    <property type="molecule type" value="Genomic_DNA"/>
</dbReference>
<feature type="transmembrane region" description="Helical" evidence="1">
    <location>
        <begin position="52"/>
        <end position="73"/>
    </location>
</feature>
<keyword evidence="1" id="KW-1133">Transmembrane helix</keyword>
<name>A0ABV1WD57_9ACTN</name>
<proteinExistence type="predicted"/>
<evidence type="ECO:0000313" key="2">
    <source>
        <dbReference type="EMBL" id="MER6982086.1"/>
    </source>
</evidence>
<protein>
    <submittedName>
        <fullName evidence="2">Uncharacterized protein</fullName>
    </submittedName>
</protein>
<sequence>MSLAIGAFRGAAFRPLHRFGSLHLFGLFGLFRLLGLYRLFGLIRLSCPSGLFSAFGLVGAFRLFGMVGPFGLFRPSGPSRLLRPFFCLLCRLCRFLCSGVLGCPLGLLFDFLEGRAGMVPGGVGAAAGRGWRGRPGLVRSRRPRPL</sequence>
<comment type="caution">
    <text evidence="2">The sequence shown here is derived from an EMBL/GenBank/DDBJ whole genome shotgun (WGS) entry which is preliminary data.</text>
</comment>
<keyword evidence="1" id="KW-0812">Transmembrane</keyword>
<keyword evidence="1" id="KW-0472">Membrane</keyword>